<dbReference type="CDD" id="cd07961">
    <property type="entry name" value="Anticodon_Ia_Ile_ABEc"/>
    <property type="match status" value="1"/>
</dbReference>
<evidence type="ECO:0000256" key="5">
    <source>
        <dbReference type="ARBA" id="ARBA00022490"/>
    </source>
</evidence>
<evidence type="ECO:0000259" key="17">
    <source>
        <dbReference type="Pfam" id="PF08264"/>
    </source>
</evidence>
<keyword evidence="7 15" id="KW-0479">Metal-binding</keyword>
<dbReference type="GO" id="GO:0005524">
    <property type="term" value="F:ATP binding"/>
    <property type="evidence" value="ECO:0007669"/>
    <property type="project" value="UniProtKB-UniRule"/>
</dbReference>
<dbReference type="GO" id="GO:0004822">
    <property type="term" value="F:isoleucine-tRNA ligase activity"/>
    <property type="evidence" value="ECO:0007669"/>
    <property type="project" value="UniProtKB-UniRule"/>
</dbReference>
<evidence type="ECO:0000256" key="15">
    <source>
        <dbReference type="HAMAP-Rule" id="MF_02003"/>
    </source>
</evidence>
<name>A0A538SW95_UNCEI</name>
<keyword evidence="9 15" id="KW-0862">Zinc</keyword>
<dbReference type="InterPro" id="IPR014729">
    <property type="entry name" value="Rossmann-like_a/b/a_fold"/>
</dbReference>
<evidence type="ECO:0000313" key="18">
    <source>
        <dbReference type="EMBL" id="TMQ55667.1"/>
    </source>
</evidence>
<comment type="subcellular location">
    <subcellularLocation>
        <location evidence="2 15">Cytoplasm</location>
    </subcellularLocation>
</comment>
<dbReference type="GO" id="GO:0000049">
    <property type="term" value="F:tRNA binding"/>
    <property type="evidence" value="ECO:0007669"/>
    <property type="project" value="InterPro"/>
</dbReference>
<dbReference type="AlphaFoldDB" id="A0A538SW95"/>
<dbReference type="GO" id="GO:0006428">
    <property type="term" value="P:isoleucyl-tRNA aminoacylation"/>
    <property type="evidence" value="ECO:0007669"/>
    <property type="project" value="UniProtKB-UniRule"/>
</dbReference>
<dbReference type="InterPro" id="IPR009080">
    <property type="entry name" value="tRNAsynth_Ia_anticodon-bd"/>
</dbReference>
<comment type="subunit">
    <text evidence="4 15">Monomer.</text>
</comment>
<keyword evidence="11 15" id="KW-0648">Protein biosynthesis</keyword>
<dbReference type="Pfam" id="PF00133">
    <property type="entry name" value="tRNA-synt_1"/>
    <property type="match status" value="1"/>
</dbReference>
<dbReference type="EMBL" id="VBOU01000016">
    <property type="protein sequence ID" value="TMQ55667.1"/>
    <property type="molecule type" value="Genomic_DNA"/>
</dbReference>
<sequence>MSVKSDMFLPVSTKLDLPETEARILEFWRETKAFEEGLKRREGSPPFIFYEGPPTANGLPGVHHVLSRMLKDIVCRYKSMCGFYVPRKGGWDTHGLPVEIAVERELGISGKEQIESFGIAEFNRRCRESVLRYEADWRRLTERIGYWLDMDHPYFTFDNTYIETVWSLLRKFWDGGLLYQGHKIVPYCPRCGTPLSSHEVSQGYEEVTEPSVTVKFALEDEPGAFILAWTTTPWTLPGNVALAVGADIVYVRVRQARDGREERYYLAKERLPQLEGEYTIEKEMKGRELAGRRYRPLFDFIDLAELAGKKAYYVCEADFVTTEDGTGVVHTAVMYGEDDYQLGLKLDLPQHHTVDPQGRFTTEVKPWAGRNVKEVEKDIREWLRGHGLLYREEMTTHSYPFCWRCDTALLYYAWKTWYIATTRYRDRMLEANRKVAWHPKEIGANRFENWLESNVDWALSRNRYWGTPLPIWRCESCGQDRCIGSIAELRKGQGVPDPLDLHRPHVDQITFRCAKCDGTARRVPEVIDVWFDSGSMPFAQWHYPFENADRFDSLYPADFISEGMDQTRGWFYTLMAIGVFVTGKSPYKHVLVNELILDKEGKKMSKSRGNVVDPDAILNQRGADAVRFYMISTSPPWTATRFDSEGVTEVAKKLLGTLKNTAQFFALYANIDGYDPSVREPSKPTLLDRWVLSRLHTLVSACRDSLDGYELTRGARAIQEFVVEDLSNWYVRRSRRRFWKSGDRADKRAAYDTLFRCLETVARLLAPYTPFVSEELHQSLVRPANPDAPKSVHWCDYPEPDRAAIDEGLERAMETALRVVNLGRAARNASSLRVRQPLRRLAIAGLGDGERARVEEVSDLIRDELNVREIVFPPHRGEVLESIVKPNYPVLGKKAGAAMKELASKVQAAPPGEIRAAIAGGGWSVEAAGQRFTLTAEDVSVLESSRAPWVAQADSAMAVAVDATLDEELRAEGLVREFAHRIQTLRRSAEFDVTDRIRLHWELSPGLADACARYERFIREEVLAEEVVPRIAGSGPVEEWTFDGERARVGIERVHKGG</sequence>
<feature type="domain" description="Methionyl/Valyl/Leucyl/Isoleucyl-tRNA synthetase anticodon-binding" evidence="17">
    <location>
        <begin position="688"/>
        <end position="839"/>
    </location>
</feature>
<dbReference type="PANTHER" id="PTHR42780">
    <property type="entry name" value="SOLEUCYL-TRNA SYNTHETASE"/>
    <property type="match status" value="1"/>
</dbReference>
<dbReference type="SUPFAM" id="SSF50677">
    <property type="entry name" value="ValRS/IleRS/LeuRS editing domain"/>
    <property type="match status" value="1"/>
</dbReference>
<evidence type="ECO:0000256" key="13">
    <source>
        <dbReference type="ARBA" id="ARBA00025217"/>
    </source>
</evidence>
<proteinExistence type="inferred from homology"/>
<dbReference type="GO" id="GO:0005737">
    <property type="term" value="C:cytoplasm"/>
    <property type="evidence" value="ECO:0007669"/>
    <property type="project" value="UniProtKB-SubCell"/>
</dbReference>
<evidence type="ECO:0000256" key="1">
    <source>
        <dbReference type="ARBA" id="ARBA00001947"/>
    </source>
</evidence>
<evidence type="ECO:0000256" key="10">
    <source>
        <dbReference type="ARBA" id="ARBA00022840"/>
    </source>
</evidence>
<comment type="similarity">
    <text evidence="3 15">Belongs to the class-I aminoacyl-tRNA synthetase family. IleS type 2 subfamily.</text>
</comment>
<comment type="function">
    <text evidence="13 15">Catalyzes the attachment of isoleucine to tRNA(Ile). As IleRS can inadvertently accommodate and process structurally similar amino acids such as valine, to avoid such errors it has two additional distinct tRNA(Ile)-dependent editing activities. One activity is designated as 'pretransfer' editing and involves the hydrolysis of activated Val-AMP. The other activity is designated 'posttransfer' editing and involves deacylation of mischarged Val-tRNA(Ile).</text>
</comment>
<dbReference type="SUPFAM" id="SSF52374">
    <property type="entry name" value="Nucleotidylyl transferase"/>
    <property type="match status" value="1"/>
</dbReference>
<dbReference type="GO" id="GO:0002161">
    <property type="term" value="F:aminoacyl-tRNA deacylase activity"/>
    <property type="evidence" value="ECO:0007669"/>
    <property type="project" value="InterPro"/>
</dbReference>
<dbReference type="InterPro" id="IPR013155">
    <property type="entry name" value="M/V/L/I-tRNA-synth_anticd-bd"/>
</dbReference>
<evidence type="ECO:0000259" key="16">
    <source>
        <dbReference type="Pfam" id="PF00133"/>
    </source>
</evidence>
<evidence type="ECO:0000256" key="2">
    <source>
        <dbReference type="ARBA" id="ARBA00004496"/>
    </source>
</evidence>
<comment type="cofactor">
    <cofactor evidence="1 15">
        <name>Zn(2+)</name>
        <dbReference type="ChEBI" id="CHEBI:29105"/>
    </cofactor>
</comment>
<dbReference type="FunFam" id="3.40.50.620:FF:000075">
    <property type="entry name" value="Isoleucine--tRNA ligase"/>
    <property type="match status" value="1"/>
</dbReference>
<evidence type="ECO:0000256" key="6">
    <source>
        <dbReference type="ARBA" id="ARBA00022598"/>
    </source>
</evidence>
<comment type="caution">
    <text evidence="18">The sequence shown here is derived from an EMBL/GenBank/DDBJ whole genome shotgun (WGS) entry which is preliminary data.</text>
</comment>
<feature type="domain" description="Aminoacyl-tRNA synthetase class Ia" evidence="16">
    <location>
        <begin position="24"/>
        <end position="634"/>
    </location>
</feature>
<feature type="short sequence motif" description="'KMSKS' region" evidence="15">
    <location>
        <begin position="603"/>
        <end position="607"/>
    </location>
</feature>
<keyword evidence="12 15" id="KW-0030">Aminoacyl-tRNA synthetase</keyword>
<comment type="catalytic activity">
    <reaction evidence="14 15">
        <text>tRNA(Ile) + L-isoleucine + ATP = L-isoleucyl-tRNA(Ile) + AMP + diphosphate</text>
        <dbReference type="Rhea" id="RHEA:11060"/>
        <dbReference type="Rhea" id="RHEA-COMP:9666"/>
        <dbReference type="Rhea" id="RHEA-COMP:9695"/>
        <dbReference type="ChEBI" id="CHEBI:30616"/>
        <dbReference type="ChEBI" id="CHEBI:33019"/>
        <dbReference type="ChEBI" id="CHEBI:58045"/>
        <dbReference type="ChEBI" id="CHEBI:78442"/>
        <dbReference type="ChEBI" id="CHEBI:78528"/>
        <dbReference type="ChEBI" id="CHEBI:456215"/>
        <dbReference type="EC" id="6.1.1.5"/>
    </reaction>
</comment>
<dbReference type="EC" id="6.1.1.5" evidence="15"/>
<dbReference type="HAMAP" id="MF_02003">
    <property type="entry name" value="Ile_tRNA_synth_type2"/>
    <property type="match status" value="1"/>
</dbReference>
<dbReference type="SUPFAM" id="SSF47323">
    <property type="entry name" value="Anticodon-binding domain of a subclass of class I aminoacyl-tRNA synthetases"/>
    <property type="match status" value="1"/>
</dbReference>
<dbReference type="FunFam" id="3.40.50.620:FF:000063">
    <property type="entry name" value="Isoleucine--tRNA ligase"/>
    <property type="match status" value="1"/>
</dbReference>
<feature type="short sequence motif" description="'HIGH' region" evidence="15">
    <location>
        <begin position="54"/>
        <end position="64"/>
    </location>
</feature>
<keyword evidence="5 15" id="KW-0963">Cytoplasm</keyword>
<evidence type="ECO:0000256" key="3">
    <source>
        <dbReference type="ARBA" id="ARBA00007078"/>
    </source>
</evidence>
<evidence type="ECO:0000256" key="8">
    <source>
        <dbReference type="ARBA" id="ARBA00022741"/>
    </source>
</evidence>
<evidence type="ECO:0000256" key="12">
    <source>
        <dbReference type="ARBA" id="ARBA00023146"/>
    </source>
</evidence>
<dbReference type="InterPro" id="IPR002300">
    <property type="entry name" value="aa-tRNA-synth_Ia"/>
</dbReference>
<keyword evidence="10 15" id="KW-0067">ATP-binding</keyword>
<dbReference type="InterPro" id="IPR009008">
    <property type="entry name" value="Val/Leu/Ile-tRNA-synth_edit"/>
</dbReference>
<dbReference type="Gene3D" id="3.40.50.620">
    <property type="entry name" value="HUPs"/>
    <property type="match status" value="2"/>
</dbReference>
<dbReference type="Gene3D" id="1.10.730.10">
    <property type="entry name" value="Isoleucyl-tRNA Synthetase, Domain 1"/>
    <property type="match status" value="1"/>
</dbReference>
<keyword evidence="6 15" id="KW-0436">Ligase</keyword>
<dbReference type="CDD" id="cd00818">
    <property type="entry name" value="IleRS_core"/>
    <property type="match status" value="1"/>
</dbReference>
<dbReference type="Proteomes" id="UP000319829">
    <property type="component" value="Unassembled WGS sequence"/>
</dbReference>
<dbReference type="NCBIfam" id="TIGR00392">
    <property type="entry name" value="ileS"/>
    <property type="match status" value="1"/>
</dbReference>
<accession>A0A538SW95</accession>
<dbReference type="PANTHER" id="PTHR42780:SF1">
    <property type="entry name" value="ISOLEUCINE--TRNA LIGASE, CYTOPLASMIC"/>
    <property type="match status" value="1"/>
</dbReference>
<comment type="domain">
    <text evidence="15">IleRS has two distinct active sites: one for aminoacylation and one for editing. The misactivated valine is translocated from the active site to the editing site, which sterically excludes the correctly activated isoleucine. The single editing site contains two valyl binding pockets, one specific for each substrate (Val-AMP or Val-tRNA(Ile)).</text>
</comment>
<dbReference type="Pfam" id="PF08264">
    <property type="entry name" value="Anticodon_1"/>
    <property type="match status" value="1"/>
</dbReference>
<reference evidence="18 19" key="1">
    <citation type="journal article" date="2019" name="Nat. Microbiol.">
        <title>Mediterranean grassland soil C-N compound turnover is dependent on rainfall and depth, and is mediated by genomically divergent microorganisms.</title>
        <authorList>
            <person name="Diamond S."/>
            <person name="Andeer P.F."/>
            <person name="Li Z."/>
            <person name="Crits-Christoph A."/>
            <person name="Burstein D."/>
            <person name="Anantharaman K."/>
            <person name="Lane K.R."/>
            <person name="Thomas B.C."/>
            <person name="Pan C."/>
            <person name="Northen T.R."/>
            <person name="Banfield J.F."/>
        </authorList>
    </citation>
    <scope>NUCLEOTIDE SEQUENCE [LARGE SCALE GENOMIC DNA]</scope>
    <source>
        <strain evidence="18">WS_4</strain>
    </source>
</reference>
<dbReference type="InterPro" id="IPR002301">
    <property type="entry name" value="Ile-tRNA-ligase"/>
</dbReference>
<feature type="binding site" evidence="15">
    <location>
        <position position="606"/>
    </location>
    <ligand>
        <name>ATP</name>
        <dbReference type="ChEBI" id="CHEBI:30616"/>
    </ligand>
</feature>
<keyword evidence="8 15" id="KW-0547">Nucleotide-binding</keyword>
<dbReference type="GO" id="GO:0008270">
    <property type="term" value="F:zinc ion binding"/>
    <property type="evidence" value="ECO:0007669"/>
    <property type="project" value="UniProtKB-UniRule"/>
</dbReference>
<dbReference type="InterPro" id="IPR023586">
    <property type="entry name" value="Ile-tRNA-ligase_type2"/>
</dbReference>
<dbReference type="Pfam" id="PF19302">
    <property type="entry name" value="DUF5915"/>
    <property type="match status" value="1"/>
</dbReference>
<evidence type="ECO:0000256" key="9">
    <source>
        <dbReference type="ARBA" id="ARBA00022833"/>
    </source>
</evidence>
<protein>
    <recommendedName>
        <fullName evidence="15">Isoleucine--tRNA ligase</fullName>
        <ecNumber evidence="15">6.1.1.5</ecNumber>
    </recommendedName>
    <alternativeName>
        <fullName evidence="15">Isoleucyl-tRNA synthetase</fullName>
        <shortName evidence="15">IleRS</shortName>
    </alternativeName>
</protein>
<dbReference type="InterPro" id="IPR033709">
    <property type="entry name" value="Anticodon_Ile_ABEc"/>
</dbReference>
<evidence type="ECO:0000313" key="19">
    <source>
        <dbReference type="Proteomes" id="UP000319829"/>
    </source>
</evidence>
<gene>
    <name evidence="15" type="primary">ileS</name>
    <name evidence="18" type="ORF">E6K74_02435</name>
</gene>
<evidence type="ECO:0000256" key="11">
    <source>
        <dbReference type="ARBA" id="ARBA00022917"/>
    </source>
</evidence>
<dbReference type="PRINTS" id="PR00984">
    <property type="entry name" value="TRNASYNTHILE"/>
</dbReference>
<evidence type="ECO:0000256" key="7">
    <source>
        <dbReference type="ARBA" id="ARBA00022723"/>
    </source>
</evidence>
<organism evidence="18 19">
    <name type="scientific">Eiseniibacteriota bacterium</name>
    <dbReference type="NCBI Taxonomy" id="2212470"/>
    <lineage>
        <taxon>Bacteria</taxon>
        <taxon>Candidatus Eiseniibacteriota</taxon>
    </lineage>
</organism>
<evidence type="ECO:0000256" key="4">
    <source>
        <dbReference type="ARBA" id="ARBA00011245"/>
    </source>
</evidence>
<evidence type="ECO:0000256" key="14">
    <source>
        <dbReference type="ARBA" id="ARBA00048359"/>
    </source>
</evidence>